<reference evidence="1 2" key="1">
    <citation type="journal article" date="2023" name="G3 (Bethesda)">
        <title>A chromosome-length genome assembly and annotation of blackberry (Rubus argutus, cv. 'Hillquist').</title>
        <authorList>
            <person name="Bruna T."/>
            <person name="Aryal R."/>
            <person name="Dudchenko O."/>
            <person name="Sargent D.J."/>
            <person name="Mead D."/>
            <person name="Buti M."/>
            <person name="Cavallini A."/>
            <person name="Hytonen T."/>
            <person name="Andres J."/>
            <person name="Pham M."/>
            <person name="Weisz D."/>
            <person name="Mascagni F."/>
            <person name="Usai G."/>
            <person name="Natali L."/>
            <person name="Bassil N."/>
            <person name="Fernandez G.E."/>
            <person name="Lomsadze A."/>
            <person name="Armour M."/>
            <person name="Olukolu B."/>
            <person name="Poorten T."/>
            <person name="Britton C."/>
            <person name="Davik J."/>
            <person name="Ashrafi H."/>
            <person name="Aiden E.L."/>
            <person name="Borodovsky M."/>
            <person name="Worthington M."/>
        </authorList>
    </citation>
    <scope>NUCLEOTIDE SEQUENCE [LARGE SCALE GENOMIC DNA]</scope>
    <source>
        <strain evidence="1">PI 553951</strain>
    </source>
</reference>
<gene>
    <name evidence="1" type="ORF">M0R45_016298</name>
</gene>
<dbReference type="EMBL" id="JBEDUW010000003">
    <property type="protein sequence ID" value="KAK9939607.1"/>
    <property type="molecule type" value="Genomic_DNA"/>
</dbReference>
<name>A0AAW1XSN6_RUBAR</name>
<sequence length="135" mass="15105">MRTNSLPSSHCCRRATLPLATGVKILSSLHHSFHLFSEQRESHTRLPTAWCGSAVGMEARGCFGVGDGAASGIDDQRGSRRCERVWARHTGAKGAEETPAWRWRWLTTKLTAELCLVELPVEPRDGKNDEEMRKF</sequence>
<evidence type="ECO:0000313" key="2">
    <source>
        <dbReference type="Proteomes" id="UP001457282"/>
    </source>
</evidence>
<keyword evidence="2" id="KW-1185">Reference proteome</keyword>
<comment type="caution">
    <text evidence="1">The sequence shown here is derived from an EMBL/GenBank/DDBJ whole genome shotgun (WGS) entry which is preliminary data.</text>
</comment>
<dbReference type="Proteomes" id="UP001457282">
    <property type="component" value="Unassembled WGS sequence"/>
</dbReference>
<dbReference type="AlphaFoldDB" id="A0AAW1XSN6"/>
<organism evidence="1 2">
    <name type="scientific">Rubus argutus</name>
    <name type="common">Southern blackberry</name>
    <dbReference type="NCBI Taxonomy" id="59490"/>
    <lineage>
        <taxon>Eukaryota</taxon>
        <taxon>Viridiplantae</taxon>
        <taxon>Streptophyta</taxon>
        <taxon>Embryophyta</taxon>
        <taxon>Tracheophyta</taxon>
        <taxon>Spermatophyta</taxon>
        <taxon>Magnoliopsida</taxon>
        <taxon>eudicotyledons</taxon>
        <taxon>Gunneridae</taxon>
        <taxon>Pentapetalae</taxon>
        <taxon>rosids</taxon>
        <taxon>fabids</taxon>
        <taxon>Rosales</taxon>
        <taxon>Rosaceae</taxon>
        <taxon>Rosoideae</taxon>
        <taxon>Rosoideae incertae sedis</taxon>
        <taxon>Rubus</taxon>
    </lineage>
</organism>
<protein>
    <submittedName>
        <fullName evidence="1">Uncharacterized protein</fullName>
    </submittedName>
</protein>
<accession>A0AAW1XSN6</accession>
<evidence type="ECO:0000313" key="1">
    <source>
        <dbReference type="EMBL" id="KAK9939607.1"/>
    </source>
</evidence>
<proteinExistence type="predicted"/>